<name>A0A1H7TTF5_HALLR</name>
<accession>A0A1H7TTF5</accession>
<dbReference type="AlphaFoldDB" id="A0A1H7TTF5"/>
<protein>
    <submittedName>
        <fullName evidence="1">Uncharacterized protein</fullName>
    </submittedName>
</protein>
<sequence>MLTRTVAARISGTRTRLGHAVLNSNAVLVHVRIGIALVANTDIAIKEFERERLVLRSLENTRRWIELW</sequence>
<evidence type="ECO:0000313" key="2">
    <source>
        <dbReference type="Proteomes" id="UP000183894"/>
    </source>
</evidence>
<dbReference type="Proteomes" id="UP000183894">
    <property type="component" value="Unassembled WGS sequence"/>
</dbReference>
<proteinExistence type="predicted"/>
<reference evidence="1 2" key="1">
    <citation type="submission" date="2016-10" db="EMBL/GenBank/DDBJ databases">
        <authorList>
            <person name="de Groot N.N."/>
        </authorList>
    </citation>
    <scope>NUCLEOTIDE SEQUENCE [LARGE SCALE GENOMIC DNA]</scope>
    <source>
        <strain evidence="1 2">CDM_5</strain>
    </source>
</reference>
<gene>
    <name evidence="1" type="ORF">SAMN04488691_11042</name>
</gene>
<organism evidence="1 2">
    <name type="scientific">Haloferax larsenii</name>
    <dbReference type="NCBI Taxonomy" id="302484"/>
    <lineage>
        <taxon>Archaea</taxon>
        <taxon>Methanobacteriati</taxon>
        <taxon>Methanobacteriota</taxon>
        <taxon>Stenosarchaea group</taxon>
        <taxon>Halobacteria</taxon>
        <taxon>Halobacteriales</taxon>
        <taxon>Haloferacaceae</taxon>
        <taxon>Haloferax</taxon>
    </lineage>
</organism>
<evidence type="ECO:0000313" key="1">
    <source>
        <dbReference type="EMBL" id="SEL87825.1"/>
    </source>
</evidence>
<dbReference type="EMBL" id="FOAD01000010">
    <property type="protein sequence ID" value="SEL87825.1"/>
    <property type="molecule type" value="Genomic_DNA"/>
</dbReference>